<feature type="compositionally biased region" description="Basic and acidic residues" evidence="1">
    <location>
        <begin position="316"/>
        <end position="325"/>
    </location>
</feature>
<accession>A0ABU0XJ92</accession>
<comment type="caution">
    <text evidence="2">The sequence shown here is derived from an EMBL/GenBank/DDBJ whole genome shotgun (WGS) entry which is preliminary data.</text>
</comment>
<evidence type="ECO:0000256" key="1">
    <source>
        <dbReference type="SAM" id="MobiDB-lite"/>
    </source>
</evidence>
<reference evidence="2 3" key="1">
    <citation type="submission" date="2023-08" db="EMBL/GenBank/DDBJ databases">
        <title>Microbacterium sp. nov., isolated from a waste landfill.</title>
        <authorList>
            <person name="Wen W."/>
        </authorList>
    </citation>
    <scope>NUCLEOTIDE SEQUENCE [LARGE SCALE GENOMIC DNA]</scope>
    <source>
        <strain evidence="2 3">ASV81</strain>
    </source>
</reference>
<organism evidence="2 3">
    <name type="scientific">Microbacterium capsulatum</name>
    <dbReference type="NCBI Taxonomy" id="3041921"/>
    <lineage>
        <taxon>Bacteria</taxon>
        <taxon>Bacillati</taxon>
        <taxon>Actinomycetota</taxon>
        <taxon>Actinomycetes</taxon>
        <taxon>Micrococcales</taxon>
        <taxon>Microbacteriaceae</taxon>
        <taxon>Microbacterium</taxon>
    </lineage>
</organism>
<dbReference type="EMBL" id="JAVFCB010000005">
    <property type="protein sequence ID" value="MDQ4214215.1"/>
    <property type="molecule type" value="Genomic_DNA"/>
</dbReference>
<evidence type="ECO:0000313" key="3">
    <source>
        <dbReference type="Proteomes" id="UP001230289"/>
    </source>
</evidence>
<dbReference type="RefSeq" id="WP_308489158.1">
    <property type="nucleotide sequence ID" value="NZ_JAVFCB010000005.1"/>
</dbReference>
<keyword evidence="3" id="KW-1185">Reference proteome</keyword>
<sequence length="338" mass="37608">MPLLLSDRATTAAPVPLVTVGEARAFGIRIRTTAFVRIRPGIYADRTAYEALKPWERYAVRVHAFVRAHPDAALCLESAAVVHGLPLFGETRDIHVHSPERPRSRRFGDVAVHTSEDERVLERRGGVLVTSLLDTVADLGRALPPARALAVFDAALSPAQGGPLSLGRLRGLGASRVSSRGSARQRWLWEHADDRAESPAESVSRAVIEWSGFPRPELQRVFHYEGAEDRVDFHFPGSRVIGEADGWGKYGFEDPDAAAERLIEEKRREDRLRRHGHPFGRWDLADAWRVTPLQRALTTAGVAYARPADPVMLHTLQDRRRDAPRRSPGAFAARETRS</sequence>
<evidence type="ECO:0000313" key="2">
    <source>
        <dbReference type="EMBL" id="MDQ4214215.1"/>
    </source>
</evidence>
<dbReference type="Proteomes" id="UP001230289">
    <property type="component" value="Unassembled WGS sequence"/>
</dbReference>
<gene>
    <name evidence="2" type="ORF">RBR11_09845</name>
</gene>
<protein>
    <recommendedName>
        <fullName evidence="4">Transcriptional regulator, AbiEi antitoxin, Type IV TA system</fullName>
    </recommendedName>
</protein>
<name>A0ABU0XJ92_9MICO</name>
<feature type="region of interest" description="Disordered" evidence="1">
    <location>
        <begin position="315"/>
        <end position="338"/>
    </location>
</feature>
<proteinExistence type="predicted"/>
<evidence type="ECO:0008006" key="4">
    <source>
        <dbReference type="Google" id="ProtNLM"/>
    </source>
</evidence>